<dbReference type="CDD" id="cd02027">
    <property type="entry name" value="APSK"/>
    <property type="match status" value="1"/>
</dbReference>
<keyword evidence="4" id="KW-1185">Reference proteome</keyword>
<comment type="caution">
    <text evidence="3">The sequence shown here is derived from an EMBL/GenBank/DDBJ whole genome shotgun (WGS) entry which is preliminary data.</text>
</comment>
<gene>
    <name evidence="3" type="ORF">ACFFJH_08295</name>
</gene>
<keyword evidence="1" id="KW-0808">Transferase</keyword>
<sequence>MNLNLNTGITTLSATPIAWWLIGLSEAGKTTLAQALAFDLRSVNRPVYIVDGDELRRGILKNLVFGTADREEPYLRVAEMAKLLNQIHIFIIVALISPTSAGRNEASKIIGETKMKAIYISTPRNICQQRDCKGRYAEAQHQNDLQLTRVHSPYEILIEPDDSIDTNILALEEAVCRLKKFHQN</sequence>
<dbReference type="InterPro" id="IPR059117">
    <property type="entry name" value="APS_kinase_dom"/>
</dbReference>
<dbReference type="EMBL" id="JBHLXJ010000009">
    <property type="protein sequence ID" value="MFC0349804.1"/>
    <property type="molecule type" value="Genomic_DNA"/>
</dbReference>
<dbReference type="SUPFAM" id="SSF52540">
    <property type="entry name" value="P-loop containing nucleoside triphosphate hydrolases"/>
    <property type="match status" value="1"/>
</dbReference>
<keyword evidence="3" id="KW-0418">Kinase</keyword>
<evidence type="ECO:0000313" key="4">
    <source>
        <dbReference type="Proteomes" id="UP001589844"/>
    </source>
</evidence>
<evidence type="ECO:0000313" key="3">
    <source>
        <dbReference type="EMBL" id="MFC0349804.1"/>
    </source>
</evidence>
<dbReference type="Pfam" id="PF01583">
    <property type="entry name" value="APS_kinase"/>
    <property type="match status" value="1"/>
</dbReference>
<dbReference type="RefSeq" id="WP_390211596.1">
    <property type="nucleotide sequence ID" value="NZ_JBHLXJ010000009.1"/>
</dbReference>
<evidence type="ECO:0000259" key="2">
    <source>
        <dbReference type="Pfam" id="PF01583"/>
    </source>
</evidence>
<protein>
    <submittedName>
        <fullName evidence="3">Adenylyl-sulfate kinase</fullName>
    </submittedName>
</protein>
<evidence type="ECO:0000256" key="1">
    <source>
        <dbReference type="ARBA" id="ARBA00022679"/>
    </source>
</evidence>
<accession>A0ABV6IDA6</accession>
<dbReference type="PANTHER" id="PTHR42700:SF1">
    <property type="entry name" value="SULFATE ADENYLYLTRANSFERASE"/>
    <property type="match status" value="1"/>
</dbReference>
<dbReference type="Gene3D" id="3.40.50.300">
    <property type="entry name" value="P-loop containing nucleotide triphosphate hydrolases"/>
    <property type="match status" value="1"/>
</dbReference>
<dbReference type="InterPro" id="IPR027417">
    <property type="entry name" value="P-loop_NTPase"/>
</dbReference>
<organism evidence="3 4">
    <name type="scientific">Undibacterium danionis</name>
    <dbReference type="NCBI Taxonomy" id="1812100"/>
    <lineage>
        <taxon>Bacteria</taxon>
        <taxon>Pseudomonadati</taxon>
        <taxon>Pseudomonadota</taxon>
        <taxon>Betaproteobacteria</taxon>
        <taxon>Burkholderiales</taxon>
        <taxon>Oxalobacteraceae</taxon>
        <taxon>Undibacterium</taxon>
    </lineage>
</organism>
<name>A0ABV6IDA6_9BURK</name>
<dbReference type="Proteomes" id="UP001589844">
    <property type="component" value="Unassembled WGS sequence"/>
</dbReference>
<reference evidence="3 4" key="1">
    <citation type="submission" date="2024-09" db="EMBL/GenBank/DDBJ databases">
        <authorList>
            <person name="Sun Q."/>
            <person name="Mori K."/>
        </authorList>
    </citation>
    <scope>NUCLEOTIDE SEQUENCE [LARGE SCALE GENOMIC DNA]</scope>
    <source>
        <strain evidence="3 4">CCM 8677</strain>
    </source>
</reference>
<dbReference type="GO" id="GO:0016301">
    <property type="term" value="F:kinase activity"/>
    <property type="evidence" value="ECO:0007669"/>
    <property type="project" value="UniProtKB-KW"/>
</dbReference>
<dbReference type="InterPro" id="IPR050512">
    <property type="entry name" value="Sulf_AdTrans/APS_kinase"/>
</dbReference>
<proteinExistence type="predicted"/>
<dbReference type="PANTHER" id="PTHR42700">
    <property type="entry name" value="SULFATE ADENYLYLTRANSFERASE"/>
    <property type="match status" value="1"/>
</dbReference>
<feature type="domain" description="APS kinase" evidence="2">
    <location>
        <begin position="18"/>
        <end position="161"/>
    </location>
</feature>